<gene>
    <name evidence="6" type="ORF">BDV96DRAFT_487952</name>
</gene>
<dbReference type="InterPro" id="IPR036318">
    <property type="entry name" value="FAD-bd_PCMH-like_sf"/>
</dbReference>
<dbReference type="PROSITE" id="PS51387">
    <property type="entry name" value="FAD_PCMH"/>
    <property type="match status" value="1"/>
</dbReference>
<evidence type="ECO:0000256" key="2">
    <source>
        <dbReference type="ARBA" id="ARBA00022630"/>
    </source>
</evidence>
<protein>
    <recommendedName>
        <fullName evidence="5">FAD-binding PCMH-type domain-containing protein</fullName>
    </recommendedName>
</protein>
<evidence type="ECO:0000256" key="4">
    <source>
        <dbReference type="ARBA" id="ARBA00023002"/>
    </source>
</evidence>
<dbReference type="InterPro" id="IPR006094">
    <property type="entry name" value="Oxid_FAD_bind_N"/>
</dbReference>
<dbReference type="Pfam" id="PF01565">
    <property type="entry name" value="FAD_binding_4"/>
    <property type="match status" value="1"/>
</dbReference>
<dbReference type="PANTHER" id="PTHR42973">
    <property type="entry name" value="BINDING OXIDOREDUCTASE, PUTATIVE (AFU_ORTHOLOGUE AFUA_1G17690)-RELATED"/>
    <property type="match status" value="1"/>
</dbReference>
<evidence type="ECO:0000256" key="3">
    <source>
        <dbReference type="ARBA" id="ARBA00022827"/>
    </source>
</evidence>
<dbReference type="InterPro" id="IPR050416">
    <property type="entry name" value="FAD-linked_Oxidoreductase"/>
</dbReference>
<dbReference type="PANTHER" id="PTHR42973:SF22">
    <property type="entry name" value="FAD-BINDING PCMH-TYPE DOMAIN-CONTAINING PROTEIN-RELATED"/>
    <property type="match status" value="1"/>
</dbReference>
<proteinExistence type="inferred from homology"/>
<keyword evidence="7" id="KW-1185">Reference proteome</keyword>
<name>A0A6A5ZJ41_9PLEO</name>
<dbReference type="OrthoDB" id="2151789at2759"/>
<evidence type="ECO:0000259" key="5">
    <source>
        <dbReference type="PROSITE" id="PS51387"/>
    </source>
</evidence>
<dbReference type="Proteomes" id="UP000799770">
    <property type="component" value="Unassembled WGS sequence"/>
</dbReference>
<reference evidence="6" key="1">
    <citation type="journal article" date="2020" name="Stud. Mycol.">
        <title>101 Dothideomycetes genomes: a test case for predicting lifestyles and emergence of pathogens.</title>
        <authorList>
            <person name="Haridas S."/>
            <person name="Albert R."/>
            <person name="Binder M."/>
            <person name="Bloem J."/>
            <person name="Labutti K."/>
            <person name="Salamov A."/>
            <person name="Andreopoulos B."/>
            <person name="Baker S."/>
            <person name="Barry K."/>
            <person name="Bills G."/>
            <person name="Bluhm B."/>
            <person name="Cannon C."/>
            <person name="Castanera R."/>
            <person name="Culley D."/>
            <person name="Daum C."/>
            <person name="Ezra D."/>
            <person name="Gonzalez J."/>
            <person name="Henrissat B."/>
            <person name="Kuo A."/>
            <person name="Liang C."/>
            <person name="Lipzen A."/>
            <person name="Lutzoni F."/>
            <person name="Magnuson J."/>
            <person name="Mondo S."/>
            <person name="Nolan M."/>
            <person name="Ohm R."/>
            <person name="Pangilinan J."/>
            <person name="Park H.-J."/>
            <person name="Ramirez L."/>
            <person name="Alfaro M."/>
            <person name="Sun H."/>
            <person name="Tritt A."/>
            <person name="Yoshinaga Y."/>
            <person name="Zwiers L.-H."/>
            <person name="Turgeon B."/>
            <person name="Goodwin S."/>
            <person name="Spatafora J."/>
            <person name="Crous P."/>
            <person name="Grigoriev I."/>
        </authorList>
    </citation>
    <scope>NUCLEOTIDE SEQUENCE</scope>
    <source>
        <strain evidence="6">CBS 627.86</strain>
    </source>
</reference>
<dbReference type="GO" id="GO:0071949">
    <property type="term" value="F:FAD binding"/>
    <property type="evidence" value="ECO:0007669"/>
    <property type="project" value="InterPro"/>
</dbReference>
<dbReference type="GO" id="GO:0016491">
    <property type="term" value="F:oxidoreductase activity"/>
    <property type="evidence" value="ECO:0007669"/>
    <property type="project" value="UniProtKB-KW"/>
</dbReference>
<evidence type="ECO:0000313" key="7">
    <source>
        <dbReference type="Proteomes" id="UP000799770"/>
    </source>
</evidence>
<dbReference type="AlphaFoldDB" id="A0A6A5ZJ41"/>
<keyword evidence="4" id="KW-0560">Oxidoreductase</keyword>
<dbReference type="InterPro" id="IPR016169">
    <property type="entry name" value="FAD-bd_PCMH_sub2"/>
</dbReference>
<dbReference type="EMBL" id="ML977316">
    <property type="protein sequence ID" value="KAF2119054.1"/>
    <property type="molecule type" value="Genomic_DNA"/>
</dbReference>
<comment type="similarity">
    <text evidence="1">Belongs to the oxygen-dependent FAD-linked oxidoreductase family.</text>
</comment>
<accession>A0A6A5ZJ41</accession>
<organism evidence="6 7">
    <name type="scientific">Lophiotrema nucula</name>
    <dbReference type="NCBI Taxonomy" id="690887"/>
    <lineage>
        <taxon>Eukaryota</taxon>
        <taxon>Fungi</taxon>
        <taxon>Dikarya</taxon>
        <taxon>Ascomycota</taxon>
        <taxon>Pezizomycotina</taxon>
        <taxon>Dothideomycetes</taxon>
        <taxon>Pleosporomycetidae</taxon>
        <taxon>Pleosporales</taxon>
        <taxon>Lophiotremataceae</taxon>
        <taxon>Lophiotrema</taxon>
    </lineage>
</organism>
<keyword evidence="2" id="KW-0285">Flavoprotein</keyword>
<keyword evidence="3" id="KW-0274">FAD</keyword>
<sequence length="480" mass="50997">MLTCECECQCLQLVHALSSHVSFPGNTTYVAAEQSYWSLQEARLSPACIVTPESAADVAKAVATIVGAGNCDFAIRGQSHAPAAGFANIEAGVTIDMRKLGSISVNLDSSVAHVGAGASWLDVYTYLDTLNVSVAGGRNGAVGVGGLLLGGGISYFAPRVGWACDNVVNFEIMLASGHLVNANATSKPDLFRALKGGANNFGVVTRFDIATFAQGEILAGKMSSPFSERQAVFKAFAHLADARHYDPYASLVLGLTWTPATGWATVTSTAAYTKPVLNPPTYNEFLSVPNTTSTLGITKLSTYANETATPPLEWVFYTGTYGVSADLLSSITDTFNETMSTTNIPGLVLWTFAFEPLPTIITQYFLQKGGNSLGTTPADGNSVVLLITALWNSTASDALVEQTAGKMVKDANAIAQKMGLLKRFQYINYADPSQDPIASYGEQNVQYLLAASQKYDPKGVFQRKVPGGFKLPARQHYGLV</sequence>
<dbReference type="SUPFAM" id="SSF56176">
    <property type="entry name" value="FAD-binding/transporter-associated domain-like"/>
    <property type="match status" value="1"/>
</dbReference>
<dbReference type="InterPro" id="IPR016166">
    <property type="entry name" value="FAD-bd_PCMH"/>
</dbReference>
<feature type="domain" description="FAD-binding PCMH-type" evidence="5">
    <location>
        <begin position="42"/>
        <end position="214"/>
    </location>
</feature>
<dbReference type="Gene3D" id="3.30.465.10">
    <property type="match status" value="1"/>
</dbReference>
<evidence type="ECO:0000256" key="1">
    <source>
        <dbReference type="ARBA" id="ARBA00005466"/>
    </source>
</evidence>
<evidence type="ECO:0000313" key="6">
    <source>
        <dbReference type="EMBL" id="KAF2119054.1"/>
    </source>
</evidence>